<dbReference type="OrthoDB" id="196165at2759"/>
<comment type="caution">
    <text evidence="2">The sequence shown here is derived from an EMBL/GenBank/DDBJ whole genome shotgun (WGS) entry which is preliminary data.</text>
</comment>
<dbReference type="InterPro" id="IPR037607">
    <property type="entry name" value="DGK"/>
</dbReference>
<dbReference type="GO" id="GO:0007165">
    <property type="term" value="P:signal transduction"/>
    <property type="evidence" value="ECO:0007669"/>
    <property type="project" value="InterPro"/>
</dbReference>
<feature type="domain" description="SAM" evidence="1">
    <location>
        <begin position="225"/>
        <end position="288"/>
    </location>
</feature>
<reference evidence="2 3" key="1">
    <citation type="submission" date="2018-10" db="EMBL/GenBank/DDBJ databases">
        <title>Genome assembly for a Yunnan-Guizhou Plateau 3E fish, Anabarilius grahami (Regan), and its evolutionary and genetic applications.</title>
        <authorList>
            <person name="Jiang W."/>
        </authorList>
    </citation>
    <scope>NUCLEOTIDE SEQUENCE [LARGE SCALE GENOMIC DNA]</scope>
    <source>
        <strain evidence="2">AG-KIZ</strain>
        <tissue evidence="2">Muscle</tissue>
    </source>
</reference>
<proteinExistence type="predicted"/>
<dbReference type="CDD" id="cd09507">
    <property type="entry name" value="SAM_DGK-delta-eta"/>
    <property type="match status" value="1"/>
</dbReference>
<evidence type="ECO:0000313" key="3">
    <source>
        <dbReference type="Proteomes" id="UP000281406"/>
    </source>
</evidence>
<dbReference type="InterPro" id="IPR013761">
    <property type="entry name" value="SAM/pointed_sf"/>
</dbReference>
<keyword evidence="3" id="KW-1185">Reference proteome</keyword>
<dbReference type="GO" id="GO:0004143">
    <property type="term" value="F:ATP-dependent diacylglycerol kinase activity"/>
    <property type="evidence" value="ECO:0007669"/>
    <property type="project" value="InterPro"/>
</dbReference>
<gene>
    <name evidence="2" type="ORF">DPX16_12790</name>
</gene>
<sequence length="293" mass="33343">MQMAVSRVIKLQHHRIAQCRTVKITILGDEGVPVQVDGEAWIQPPGVIKIQHKNRAQMLTRDRAFENTLKSWEDKLKYDKPPLRPHLYPQHSVDLATEEESALIQMCARAAEDLITRICEAAQNYQLLEQELAHAVNASSHAINKTHPKFPESLTRNTAIEVASTVKALHNETESLLVGRVPLQLDPPHEELLSNALQSVELELGKLAEIPWLYHILQPNDEERWGTEEVATWLEQLSLGEYKDTFIRHDIRGSELLHLERRDLKDLGISKVGHMKRILQGTKDLAKSSMVDL</sequence>
<dbReference type="InterPro" id="IPR001660">
    <property type="entry name" value="SAM"/>
</dbReference>
<dbReference type="PROSITE" id="PS50105">
    <property type="entry name" value="SAM_DOMAIN"/>
    <property type="match status" value="1"/>
</dbReference>
<dbReference type="InterPro" id="IPR016064">
    <property type="entry name" value="NAD/diacylglycerol_kinase_sf"/>
</dbReference>
<dbReference type="Gene3D" id="1.10.150.50">
    <property type="entry name" value="Transcription Factor, Ets-1"/>
    <property type="match status" value="1"/>
</dbReference>
<dbReference type="FunFam" id="1.10.150.50:FF:000021">
    <property type="entry name" value="Diacylglycerol kinase"/>
    <property type="match status" value="1"/>
</dbReference>
<dbReference type="Proteomes" id="UP000281406">
    <property type="component" value="Unassembled WGS sequence"/>
</dbReference>
<keyword evidence="2" id="KW-0418">Kinase</keyword>
<dbReference type="EMBL" id="RJVU01004028">
    <property type="protein sequence ID" value="ROL54921.1"/>
    <property type="molecule type" value="Genomic_DNA"/>
</dbReference>
<dbReference type="PANTHER" id="PTHR11255:SF37">
    <property type="entry name" value="DIACYLGLYCEROL KINASE ETA"/>
    <property type="match status" value="1"/>
</dbReference>
<dbReference type="SUPFAM" id="SSF111331">
    <property type="entry name" value="NAD kinase/diacylglycerol kinase-like"/>
    <property type="match status" value="1"/>
</dbReference>
<dbReference type="PANTHER" id="PTHR11255">
    <property type="entry name" value="DIACYLGLYCEROL KINASE"/>
    <property type="match status" value="1"/>
</dbReference>
<accession>A0A3N0Z9A7</accession>
<dbReference type="SMART" id="SM00454">
    <property type="entry name" value="SAM"/>
    <property type="match status" value="1"/>
</dbReference>
<keyword evidence="2" id="KW-0808">Transferase</keyword>
<evidence type="ECO:0000313" key="2">
    <source>
        <dbReference type="EMBL" id="ROL54921.1"/>
    </source>
</evidence>
<dbReference type="Pfam" id="PF07647">
    <property type="entry name" value="SAM_2"/>
    <property type="match status" value="1"/>
</dbReference>
<dbReference type="InterPro" id="IPR054474">
    <property type="entry name" value="DGKD_4H"/>
</dbReference>
<dbReference type="Pfam" id="PF22944">
    <property type="entry name" value="DGKD_4H"/>
    <property type="match status" value="1"/>
</dbReference>
<dbReference type="SUPFAM" id="SSF47769">
    <property type="entry name" value="SAM/Pointed domain"/>
    <property type="match status" value="1"/>
</dbReference>
<organism evidence="2 3">
    <name type="scientific">Anabarilius grahami</name>
    <name type="common">Kanglang fish</name>
    <name type="synonym">Barilius grahami</name>
    <dbReference type="NCBI Taxonomy" id="495550"/>
    <lineage>
        <taxon>Eukaryota</taxon>
        <taxon>Metazoa</taxon>
        <taxon>Chordata</taxon>
        <taxon>Craniata</taxon>
        <taxon>Vertebrata</taxon>
        <taxon>Euteleostomi</taxon>
        <taxon>Actinopterygii</taxon>
        <taxon>Neopterygii</taxon>
        <taxon>Teleostei</taxon>
        <taxon>Ostariophysi</taxon>
        <taxon>Cypriniformes</taxon>
        <taxon>Xenocyprididae</taxon>
        <taxon>Xenocypridinae</taxon>
        <taxon>Xenocypridinae incertae sedis</taxon>
        <taxon>Anabarilius</taxon>
    </lineage>
</organism>
<dbReference type="AlphaFoldDB" id="A0A3N0Z9A7"/>
<evidence type="ECO:0000259" key="1">
    <source>
        <dbReference type="PROSITE" id="PS50105"/>
    </source>
</evidence>
<protein>
    <submittedName>
        <fullName evidence="2">Diacylglycerol kinase eta</fullName>
    </submittedName>
</protein>
<name>A0A3N0Z9A7_ANAGA</name>
<dbReference type="GO" id="GO:0005886">
    <property type="term" value="C:plasma membrane"/>
    <property type="evidence" value="ECO:0007669"/>
    <property type="project" value="TreeGrafter"/>
</dbReference>